<protein>
    <recommendedName>
        <fullName evidence="7">Major facilitator superfamily (MFS) profile domain-containing protein</fullName>
    </recommendedName>
</protein>
<feature type="transmembrane region" description="Helical" evidence="4">
    <location>
        <begin position="389"/>
        <end position="408"/>
    </location>
</feature>
<dbReference type="GO" id="GO:0016020">
    <property type="term" value="C:membrane"/>
    <property type="evidence" value="ECO:0007669"/>
    <property type="project" value="UniProtKB-SubCell"/>
</dbReference>
<feature type="transmembrane region" description="Helical" evidence="4">
    <location>
        <begin position="153"/>
        <end position="172"/>
    </location>
</feature>
<evidence type="ECO:0000313" key="6">
    <source>
        <dbReference type="Proteomes" id="UP000279259"/>
    </source>
</evidence>
<evidence type="ECO:0000256" key="3">
    <source>
        <dbReference type="SAM" id="MobiDB-lite"/>
    </source>
</evidence>
<feature type="region of interest" description="Disordered" evidence="3">
    <location>
        <begin position="1"/>
        <end position="56"/>
    </location>
</feature>
<evidence type="ECO:0008006" key="7">
    <source>
        <dbReference type="Google" id="ProtNLM"/>
    </source>
</evidence>
<dbReference type="Pfam" id="PF07690">
    <property type="entry name" value="MFS_1"/>
    <property type="match status" value="1"/>
</dbReference>
<feature type="compositionally biased region" description="Basic and acidic residues" evidence="3">
    <location>
        <begin position="26"/>
        <end position="37"/>
    </location>
</feature>
<feature type="transmembrane region" description="Helical" evidence="4">
    <location>
        <begin position="247"/>
        <end position="267"/>
    </location>
</feature>
<feature type="compositionally biased region" description="Polar residues" evidence="3">
    <location>
        <begin position="41"/>
        <end position="56"/>
    </location>
</feature>
<name>A0A427YRP8_9TREE</name>
<dbReference type="OrthoDB" id="2213137at2759"/>
<evidence type="ECO:0000256" key="4">
    <source>
        <dbReference type="SAM" id="Phobius"/>
    </source>
</evidence>
<dbReference type="InterPro" id="IPR036259">
    <property type="entry name" value="MFS_trans_sf"/>
</dbReference>
<comment type="caution">
    <text evidence="5">The sequence shown here is derived from an EMBL/GenBank/DDBJ whole genome shotgun (WGS) entry which is preliminary data.</text>
</comment>
<gene>
    <name evidence="5" type="ORF">EHS25_006383</name>
</gene>
<dbReference type="SUPFAM" id="SSF103473">
    <property type="entry name" value="MFS general substrate transporter"/>
    <property type="match status" value="1"/>
</dbReference>
<keyword evidence="6" id="KW-1185">Reference proteome</keyword>
<organism evidence="5 6">
    <name type="scientific">Saitozyma podzolica</name>
    <dbReference type="NCBI Taxonomy" id="1890683"/>
    <lineage>
        <taxon>Eukaryota</taxon>
        <taxon>Fungi</taxon>
        <taxon>Dikarya</taxon>
        <taxon>Basidiomycota</taxon>
        <taxon>Agaricomycotina</taxon>
        <taxon>Tremellomycetes</taxon>
        <taxon>Tremellales</taxon>
        <taxon>Trimorphomycetaceae</taxon>
        <taxon>Saitozyma</taxon>
    </lineage>
</organism>
<keyword evidence="4" id="KW-0812">Transmembrane</keyword>
<sequence length="491" mass="52511">MAEIIPLESLGRSTSRRPSAGVFESVKPDRLDRDRPDSQVVFGSSTPIDPETPTTTAAPSIAGSSAAFIPALPPVDGGRKAWAFLLGATVIEVLVWGLPFSVGILHVYWTNTLFHGQGESTITLAATLQTGLLYMSGMILGPVFEAFPRYTKFIMVGGLVAVSMAFIGSAFVTRPWHLIVTFGCLYPLGGAYLSALALYFPCASILFEWFQVRRGFAAGIMFAGTGAGGTIFPFVMTGLLNRFGYKAAMISLGLGYLIVGGLAVIPIERRIPVPRFSSTDPRPMRRRQIDWTFAKRKTMFFGMATILFTSMGNFIPSLWLPSFADELTMTSPSGVGLIAIMNAASVPGNTLLGWLSDRFPLPWVIALSCIGSALSCLFLWGFGTTSAPLIAFSLVFGLLGTSFSGVWSRMISIVAHDDPVAPALTLSIFSFVRGIGNISSGPISDSLLKVNALRGAAGAYGFNNYGILLIFTGLSILIGSATGLAFFEKHR</sequence>
<evidence type="ECO:0000256" key="2">
    <source>
        <dbReference type="ARBA" id="ARBA00006727"/>
    </source>
</evidence>
<feature type="transmembrane region" description="Helical" evidence="4">
    <location>
        <begin position="298"/>
        <end position="315"/>
    </location>
</feature>
<evidence type="ECO:0000256" key="1">
    <source>
        <dbReference type="ARBA" id="ARBA00004141"/>
    </source>
</evidence>
<dbReference type="InterPro" id="IPR011701">
    <property type="entry name" value="MFS"/>
</dbReference>
<dbReference type="PANTHER" id="PTHR11360:SF287">
    <property type="entry name" value="MFS MONOCARBOXYLATE TRANSPORTER"/>
    <property type="match status" value="1"/>
</dbReference>
<reference evidence="5 6" key="1">
    <citation type="submission" date="2018-11" db="EMBL/GenBank/DDBJ databases">
        <title>Genome sequence of Saitozyma podzolica DSM 27192.</title>
        <authorList>
            <person name="Aliyu H."/>
            <person name="Gorte O."/>
            <person name="Ochsenreither K."/>
        </authorList>
    </citation>
    <scope>NUCLEOTIDE SEQUENCE [LARGE SCALE GENOMIC DNA]</scope>
    <source>
        <strain evidence="5 6">DSM 27192</strain>
    </source>
</reference>
<feature type="transmembrane region" description="Helical" evidence="4">
    <location>
        <begin position="121"/>
        <end position="141"/>
    </location>
</feature>
<proteinExistence type="inferred from homology"/>
<dbReference type="Proteomes" id="UP000279259">
    <property type="component" value="Unassembled WGS sequence"/>
</dbReference>
<accession>A0A427YRP8</accession>
<feature type="transmembrane region" description="Helical" evidence="4">
    <location>
        <begin position="178"/>
        <end position="203"/>
    </location>
</feature>
<dbReference type="EMBL" id="RSCD01000003">
    <property type="protein sequence ID" value="RSH93735.1"/>
    <property type="molecule type" value="Genomic_DNA"/>
</dbReference>
<dbReference type="InterPro" id="IPR050327">
    <property type="entry name" value="Proton-linked_MCT"/>
</dbReference>
<comment type="similarity">
    <text evidence="2">Belongs to the major facilitator superfamily. Monocarboxylate porter (TC 2.A.1.13) family.</text>
</comment>
<dbReference type="AlphaFoldDB" id="A0A427YRP8"/>
<comment type="subcellular location">
    <subcellularLocation>
        <location evidence="1">Membrane</location>
        <topology evidence="1">Multi-pass membrane protein</topology>
    </subcellularLocation>
</comment>
<keyword evidence="4" id="KW-0472">Membrane</keyword>
<feature type="transmembrane region" description="Helical" evidence="4">
    <location>
        <begin position="361"/>
        <end position="383"/>
    </location>
</feature>
<evidence type="ECO:0000313" key="5">
    <source>
        <dbReference type="EMBL" id="RSH93735.1"/>
    </source>
</evidence>
<feature type="transmembrane region" description="Helical" evidence="4">
    <location>
        <begin position="215"/>
        <end position="235"/>
    </location>
</feature>
<dbReference type="PANTHER" id="PTHR11360">
    <property type="entry name" value="MONOCARBOXYLATE TRANSPORTER"/>
    <property type="match status" value="1"/>
</dbReference>
<dbReference type="GO" id="GO:0022857">
    <property type="term" value="F:transmembrane transporter activity"/>
    <property type="evidence" value="ECO:0007669"/>
    <property type="project" value="InterPro"/>
</dbReference>
<feature type="transmembrane region" description="Helical" evidence="4">
    <location>
        <begin position="82"/>
        <end position="109"/>
    </location>
</feature>
<dbReference type="Gene3D" id="1.20.1250.20">
    <property type="entry name" value="MFS general substrate transporter like domains"/>
    <property type="match status" value="2"/>
</dbReference>
<feature type="transmembrane region" description="Helical" evidence="4">
    <location>
        <begin position="465"/>
        <end position="487"/>
    </location>
</feature>
<keyword evidence="4" id="KW-1133">Transmembrane helix</keyword>